<dbReference type="SMART" id="SM00239">
    <property type="entry name" value="C2"/>
    <property type="match status" value="2"/>
</dbReference>
<proteinExistence type="predicted"/>
<dbReference type="GO" id="GO:0017156">
    <property type="term" value="P:calcium-ion regulated exocytosis"/>
    <property type="evidence" value="ECO:0007669"/>
    <property type="project" value="TreeGrafter"/>
</dbReference>
<keyword evidence="4" id="KW-1185">Reference proteome</keyword>
<evidence type="ECO:0000256" key="1">
    <source>
        <dbReference type="SAM" id="MobiDB-lite"/>
    </source>
</evidence>
<evidence type="ECO:0000313" key="4">
    <source>
        <dbReference type="Proteomes" id="UP001283361"/>
    </source>
</evidence>
<protein>
    <recommendedName>
        <fullName evidence="2">C2 domain-containing protein</fullName>
    </recommendedName>
</protein>
<feature type="domain" description="C2" evidence="2">
    <location>
        <begin position="360"/>
        <end position="490"/>
    </location>
</feature>
<dbReference type="EMBL" id="JAWDGP010006827">
    <property type="protein sequence ID" value="KAK3735116.1"/>
    <property type="molecule type" value="Genomic_DNA"/>
</dbReference>
<evidence type="ECO:0000259" key="2">
    <source>
        <dbReference type="PROSITE" id="PS50004"/>
    </source>
</evidence>
<dbReference type="Proteomes" id="UP001283361">
    <property type="component" value="Unassembled WGS sequence"/>
</dbReference>
<dbReference type="GO" id="GO:0000149">
    <property type="term" value="F:SNARE binding"/>
    <property type="evidence" value="ECO:0007669"/>
    <property type="project" value="TreeGrafter"/>
</dbReference>
<sequence length="531" mass="59755">MERVEQKSKSKALPSGEHNSFNNMIKSIAFKIHQAISVLCSRKFVTQKRKKKHVSKDITRNQKLLENFAIQEKSLTSPHYSGLGEKEENIAGASHTSKFYGFRHLAKSRKEDRSCPWPVFSWLDFGYESVTNIVICRQVKDLSSEAATPASIPHPRDLVFTFPGATGDKGTGTGCSSDGQVTTPPSGYNAGRRRASMHDAIDLTKIDTRLYDKKLVRQASVTSIEEESQGTVHVSLEHNTETSLLTVNLVRAHNLQPRDLNDSANPYCRLTLLPSQRSSAQSRIHRNTVNPQFEEEFIFEVGAEEVSEATLEISFYEYDQFSKDECVGHVRIPLQGLDLSRQVDLWRAISHYEKPKKQHDRGDIMFSLSYLPSAERLTVVVVKARNLRQQEDLKTDVNPFIKVCITSGNKKLKKKKTSTAHSTHSPTWNEALVFSVNRENLRTIGLEVSAYHDNKLGIDDLIGKIRLSANSDEGVRCSELLREKGMPARCISTFSPLRMPSPALDQRSQLTRRCLYALPRLTNTSAIPGQT</sequence>
<dbReference type="PROSITE" id="PS50004">
    <property type="entry name" value="C2"/>
    <property type="match status" value="2"/>
</dbReference>
<dbReference type="GO" id="GO:0030276">
    <property type="term" value="F:clathrin binding"/>
    <property type="evidence" value="ECO:0007669"/>
    <property type="project" value="TreeGrafter"/>
</dbReference>
<dbReference type="SUPFAM" id="SSF49562">
    <property type="entry name" value="C2 domain (Calcium/lipid-binding domain, CaLB)"/>
    <property type="match status" value="2"/>
</dbReference>
<feature type="compositionally biased region" description="Polar residues" evidence="1">
    <location>
        <begin position="174"/>
        <end position="186"/>
    </location>
</feature>
<accession>A0AAE0Y794</accession>
<dbReference type="Pfam" id="PF00168">
    <property type="entry name" value="C2"/>
    <property type="match status" value="2"/>
</dbReference>
<dbReference type="GO" id="GO:0005886">
    <property type="term" value="C:plasma membrane"/>
    <property type="evidence" value="ECO:0007669"/>
    <property type="project" value="TreeGrafter"/>
</dbReference>
<reference evidence="3" key="1">
    <citation type="journal article" date="2023" name="G3 (Bethesda)">
        <title>A reference genome for the long-term kleptoplast-retaining sea slug Elysia crispata morphotype clarki.</title>
        <authorList>
            <person name="Eastman K.E."/>
            <person name="Pendleton A.L."/>
            <person name="Shaikh M.A."/>
            <person name="Suttiyut T."/>
            <person name="Ogas R."/>
            <person name="Tomko P."/>
            <person name="Gavelis G."/>
            <person name="Widhalm J.R."/>
            <person name="Wisecaver J.H."/>
        </authorList>
    </citation>
    <scope>NUCLEOTIDE SEQUENCE</scope>
    <source>
        <strain evidence="3">ECLA1</strain>
    </source>
</reference>
<dbReference type="InterPro" id="IPR000008">
    <property type="entry name" value="C2_dom"/>
</dbReference>
<dbReference type="InterPro" id="IPR035892">
    <property type="entry name" value="C2_domain_sf"/>
</dbReference>
<feature type="region of interest" description="Disordered" evidence="1">
    <location>
        <begin position="171"/>
        <end position="192"/>
    </location>
</feature>
<dbReference type="CDD" id="cd00276">
    <property type="entry name" value="C2B_Synaptotagmin"/>
    <property type="match status" value="1"/>
</dbReference>
<feature type="domain" description="C2" evidence="2">
    <location>
        <begin position="228"/>
        <end position="347"/>
    </location>
</feature>
<dbReference type="GO" id="GO:0005509">
    <property type="term" value="F:calcium ion binding"/>
    <property type="evidence" value="ECO:0007669"/>
    <property type="project" value="TreeGrafter"/>
</dbReference>
<evidence type="ECO:0000313" key="3">
    <source>
        <dbReference type="EMBL" id="KAK3735116.1"/>
    </source>
</evidence>
<dbReference type="GO" id="GO:0070382">
    <property type="term" value="C:exocytic vesicle"/>
    <property type="evidence" value="ECO:0007669"/>
    <property type="project" value="TreeGrafter"/>
</dbReference>
<dbReference type="PANTHER" id="PTHR10024:SF383">
    <property type="entry name" value="C2 DOMAIN-CONTAINING PROTEIN"/>
    <property type="match status" value="1"/>
</dbReference>
<dbReference type="GO" id="GO:0001786">
    <property type="term" value="F:phosphatidylserine binding"/>
    <property type="evidence" value="ECO:0007669"/>
    <property type="project" value="TreeGrafter"/>
</dbReference>
<dbReference type="AlphaFoldDB" id="A0AAE0Y794"/>
<gene>
    <name evidence="3" type="ORF">RRG08_054468</name>
</gene>
<organism evidence="3 4">
    <name type="scientific">Elysia crispata</name>
    <name type="common">lettuce slug</name>
    <dbReference type="NCBI Taxonomy" id="231223"/>
    <lineage>
        <taxon>Eukaryota</taxon>
        <taxon>Metazoa</taxon>
        <taxon>Spiralia</taxon>
        <taxon>Lophotrochozoa</taxon>
        <taxon>Mollusca</taxon>
        <taxon>Gastropoda</taxon>
        <taxon>Heterobranchia</taxon>
        <taxon>Euthyneura</taxon>
        <taxon>Panpulmonata</taxon>
        <taxon>Sacoglossa</taxon>
        <taxon>Placobranchoidea</taxon>
        <taxon>Plakobranchidae</taxon>
        <taxon>Elysia</taxon>
    </lineage>
</organism>
<comment type="caution">
    <text evidence="3">The sequence shown here is derived from an EMBL/GenBank/DDBJ whole genome shotgun (WGS) entry which is preliminary data.</text>
</comment>
<dbReference type="PANTHER" id="PTHR10024">
    <property type="entry name" value="SYNAPTOTAGMIN"/>
    <property type="match status" value="1"/>
</dbReference>
<dbReference type="GO" id="GO:0005544">
    <property type="term" value="F:calcium-dependent phospholipid binding"/>
    <property type="evidence" value="ECO:0007669"/>
    <property type="project" value="TreeGrafter"/>
</dbReference>
<dbReference type="Gene3D" id="2.60.40.150">
    <property type="entry name" value="C2 domain"/>
    <property type="match status" value="2"/>
</dbReference>
<name>A0AAE0Y794_9GAST</name>